<protein>
    <submittedName>
        <fullName evidence="1">Uncharacterized protein</fullName>
    </submittedName>
</protein>
<sequence>MKTRPAKHALHGCTSEDGQLIVFIVKLGKTNHLAKMTNMLLSSNKIFVSGNI</sequence>
<evidence type="ECO:0000313" key="1">
    <source>
        <dbReference type="EMBL" id="PVH66076.1"/>
    </source>
</evidence>
<dbReference type="AlphaFoldDB" id="A0A2T8KV70"/>
<dbReference type="Proteomes" id="UP000243499">
    <property type="component" value="Chromosome 1"/>
</dbReference>
<name>A0A2T8KV70_9POAL</name>
<reference evidence="1" key="1">
    <citation type="submission" date="2018-04" db="EMBL/GenBank/DDBJ databases">
        <title>WGS assembly of Panicum hallii.</title>
        <authorList>
            <person name="Lovell J."/>
            <person name="Jenkins J."/>
            <person name="Lowry D."/>
            <person name="Mamidi S."/>
            <person name="Sreedasyam A."/>
            <person name="Weng X."/>
            <person name="Barry K."/>
            <person name="Bonette J."/>
            <person name="Campitelli B."/>
            <person name="Daum C."/>
            <person name="Gordon S."/>
            <person name="Gould B."/>
            <person name="Lipzen A."/>
            <person name="Macqueen A."/>
            <person name="Palacio-Mejia J."/>
            <person name="Plott C."/>
            <person name="Shakirov E."/>
            <person name="Shu S."/>
            <person name="Yoshinaga Y."/>
            <person name="Zane M."/>
            <person name="Rokhsar D."/>
            <person name="Grimwood J."/>
            <person name="Schmutz J."/>
            <person name="Juenger T."/>
        </authorList>
    </citation>
    <scope>NUCLEOTIDE SEQUENCE [LARGE SCALE GENOMIC DNA]</scope>
    <source>
        <strain evidence="1">FIL2</strain>
    </source>
</reference>
<accession>A0A2T8KV70</accession>
<dbReference type="Gramene" id="PVH66076">
    <property type="protein sequence ID" value="PVH66076"/>
    <property type="gene ID" value="PAHAL_1G142000"/>
</dbReference>
<gene>
    <name evidence="1" type="ORF">PAHAL_1G142000</name>
</gene>
<proteinExistence type="predicted"/>
<organism evidence="1">
    <name type="scientific">Panicum hallii</name>
    <dbReference type="NCBI Taxonomy" id="206008"/>
    <lineage>
        <taxon>Eukaryota</taxon>
        <taxon>Viridiplantae</taxon>
        <taxon>Streptophyta</taxon>
        <taxon>Embryophyta</taxon>
        <taxon>Tracheophyta</taxon>
        <taxon>Spermatophyta</taxon>
        <taxon>Magnoliopsida</taxon>
        <taxon>Liliopsida</taxon>
        <taxon>Poales</taxon>
        <taxon>Poaceae</taxon>
        <taxon>PACMAD clade</taxon>
        <taxon>Panicoideae</taxon>
        <taxon>Panicodae</taxon>
        <taxon>Paniceae</taxon>
        <taxon>Panicinae</taxon>
        <taxon>Panicum</taxon>
        <taxon>Panicum sect. Panicum</taxon>
    </lineage>
</organism>
<dbReference type="EMBL" id="CM008046">
    <property type="protein sequence ID" value="PVH66076.1"/>
    <property type="molecule type" value="Genomic_DNA"/>
</dbReference>